<protein>
    <submittedName>
        <fullName evidence="2">Uncharacterized protein</fullName>
    </submittedName>
</protein>
<dbReference type="Proteomes" id="UP000257109">
    <property type="component" value="Unassembled WGS sequence"/>
</dbReference>
<sequence length="147" mass="17379">MDKLIARALSYIQVEDMAKFLDHIRAKQPLSSKTQRDQHKTDKRNYNGGRTKGRKERELRGPKYSLLVKEGTKRKGRRKRKTGARRKRPKHHKWKRLLIKGSNQHDNGGICKWRMHEIGKKTTLKSHPYCKQAINKLTKMIASNRFH</sequence>
<dbReference type="EMBL" id="QJKJ01001324">
    <property type="protein sequence ID" value="RDY08214.1"/>
    <property type="molecule type" value="Genomic_DNA"/>
</dbReference>
<proteinExistence type="predicted"/>
<name>A0A371HZV7_MUCPR</name>
<feature type="compositionally biased region" description="Basic and acidic residues" evidence="1">
    <location>
        <begin position="34"/>
        <end position="45"/>
    </location>
</feature>
<feature type="region of interest" description="Disordered" evidence="1">
    <location>
        <begin position="28"/>
        <end position="95"/>
    </location>
</feature>
<gene>
    <name evidence="2" type="ORF">CR513_07582</name>
</gene>
<reference evidence="2" key="1">
    <citation type="submission" date="2018-05" db="EMBL/GenBank/DDBJ databases">
        <title>Draft genome of Mucuna pruriens seed.</title>
        <authorList>
            <person name="Nnadi N.E."/>
            <person name="Vos R."/>
            <person name="Hasami M.H."/>
            <person name="Devisetty U.K."/>
            <person name="Aguiy J.C."/>
        </authorList>
    </citation>
    <scope>NUCLEOTIDE SEQUENCE [LARGE SCALE GENOMIC DNA]</scope>
    <source>
        <strain evidence="2">JCA_2017</strain>
    </source>
</reference>
<evidence type="ECO:0000313" key="2">
    <source>
        <dbReference type="EMBL" id="RDY08214.1"/>
    </source>
</evidence>
<accession>A0A371HZV7</accession>
<organism evidence="2 3">
    <name type="scientific">Mucuna pruriens</name>
    <name type="common">Velvet bean</name>
    <name type="synonym">Dolichos pruriens</name>
    <dbReference type="NCBI Taxonomy" id="157652"/>
    <lineage>
        <taxon>Eukaryota</taxon>
        <taxon>Viridiplantae</taxon>
        <taxon>Streptophyta</taxon>
        <taxon>Embryophyta</taxon>
        <taxon>Tracheophyta</taxon>
        <taxon>Spermatophyta</taxon>
        <taxon>Magnoliopsida</taxon>
        <taxon>eudicotyledons</taxon>
        <taxon>Gunneridae</taxon>
        <taxon>Pentapetalae</taxon>
        <taxon>rosids</taxon>
        <taxon>fabids</taxon>
        <taxon>Fabales</taxon>
        <taxon>Fabaceae</taxon>
        <taxon>Papilionoideae</taxon>
        <taxon>50 kb inversion clade</taxon>
        <taxon>NPAAA clade</taxon>
        <taxon>indigoferoid/millettioid clade</taxon>
        <taxon>Phaseoleae</taxon>
        <taxon>Mucuna</taxon>
    </lineage>
</organism>
<evidence type="ECO:0000313" key="3">
    <source>
        <dbReference type="Proteomes" id="UP000257109"/>
    </source>
</evidence>
<evidence type="ECO:0000256" key="1">
    <source>
        <dbReference type="SAM" id="MobiDB-lite"/>
    </source>
</evidence>
<keyword evidence="3" id="KW-1185">Reference proteome</keyword>
<comment type="caution">
    <text evidence="2">The sequence shown here is derived from an EMBL/GenBank/DDBJ whole genome shotgun (WGS) entry which is preliminary data.</text>
</comment>
<dbReference type="AlphaFoldDB" id="A0A371HZV7"/>
<feature type="compositionally biased region" description="Basic residues" evidence="1">
    <location>
        <begin position="72"/>
        <end position="95"/>
    </location>
</feature>
<feature type="non-terminal residue" evidence="2">
    <location>
        <position position="1"/>
    </location>
</feature>